<comment type="caution">
    <text evidence="3">The sequence shown here is derived from an EMBL/GenBank/DDBJ whole genome shotgun (WGS) entry which is preliminary data.</text>
</comment>
<gene>
    <name evidence="3" type="ORF">C8U37_12121</name>
</gene>
<keyword evidence="4" id="KW-1185">Reference proteome</keyword>
<dbReference type="Pfam" id="PF07883">
    <property type="entry name" value="Cupin_2"/>
    <property type="match status" value="1"/>
</dbReference>
<dbReference type="Gene3D" id="2.60.120.10">
    <property type="entry name" value="Jelly Rolls"/>
    <property type="match status" value="1"/>
</dbReference>
<evidence type="ECO:0000256" key="1">
    <source>
        <dbReference type="ARBA" id="ARBA00022723"/>
    </source>
</evidence>
<dbReference type="InterPro" id="IPR011051">
    <property type="entry name" value="RmlC_Cupin_sf"/>
</dbReference>
<organism evidence="3 4">
    <name type="scientific">Trichococcus patagoniensis</name>
    <dbReference type="NCBI Taxonomy" id="382641"/>
    <lineage>
        <taxon>Bacteria</taxon>
        <taxon>Bacillati</taxon>
        <taxon>Bacillota</taxon>
        <taxon>Bacilli</taxon>
        <taxon>Lactobacillales</taxon>
        <taxon>Carnobacteriaceae</taxon>
        <taxon>Trichococcus</taxon>
    </lineage>
</organism>
<dbReference type="InterPro" id="IPR051610">
    <property type="entry name" value="GPI/OXD"/>
</dbReference>
<dbReference type="SUPFAM" id="SSF51182">
    <property type="entry name" value="RmlC-like cupins"/>
    <property type="match status" value="1"/>
</dbReference>
<name>A0A2T5ICN2_9LACT</name>
<feature type="domain" description="Cupin type-2" evidence="2">
    <location>
        <begin position="56"/>
        <end position="123"/>
    </location>
</feature>
<protein>
    <submittedName>
        <fullName evidence="3">Cupin domain-containing protein</fullName>
    </submittedName>
</protein>
<dbReference type="Proteomes" id="UP000244161">
    <property type="component" value="Unassembled WGS sequence"/>
</dbReference>
<evidence type="ECO:0000313" key="4">
    <source>
        <dbReference type="Proteomes" id="UP000244161"/>
    </source>
</evidence>
<dbReference type="InterPro" id="IPR014710">
    <property type="entry name" value="RmlC-like_jellyroll"/>
</dbReference>
<keyword evidence="1" id="KW-0479">Metal-binding</keyword>
<dbReference type="EMBL" id="QAOM01000021">
    <property type="protein sequence ID" value="PTQ81597.1"/>
    <property type="molecule type" value="Genomic_DNA"/>
</dbReference>
<evidence type="ECO:0000259" key="2">
    <source>
        <dbReference type="Pfam" id="PF07883"/>
    </source>
</evidence>
<dbReference type="InterPro" id="IPR013096">
    <property type="entry name" value="Cupin_2"/>
</dbReference>
<accession>A0A2T5ICN2</accession>
<proteinExistence type="predicted"/>
<reference evidence="3 4" key="1">
    <citation type="submission" date="2018-04" db="EMBL/GenBank/DDBJ databases">
        <title>Genomic Encyclopedia of Archaeal and Bacterial Type Strains, Phase II (KMG-II): from individual species to whole genera.</title>
        <authorList>
            <person name="Goeker M."/>
        </authorList>
    </citation>
    <scope>NUCLEOTIDE SEQUENCE [LARGE SCALE GENOMIC DNA]</scope>
    <source>
        <strain evidence="3 4">DSM 18806</strain>
    </source>
</reference>
<dbReference type="RefSeq" id="WP_245879840.1">
    <property type="nucleotide sequence ID" value="NZ_QAOM01000021.1"/>
</dbReference>
<evidence type="ECO:0000313" key="3">
    <source>
        <dbReference type="EMBL" id="PTQ81597.1"/>
    </source>
</evidence>
<dbReference type="GO" id="GO:0046872">
    <property type="term" value="F:metal ion binding"/>
    <property type="evidence" value="ECO:0007669"/>
    <property type="project" value="UniProtKB-KW"/>
</dbReference>
<dbReference type="AlphaFoldDB" id="A0A2T5ICN2"/>
<sequence length="138" mass="15311">METGGSIFEMEAIEVASSNQSKIKERLFKLDEIAQFDSEAGKKTIFYETEFMAGAVWCLEPGQKVVNHSHSTSDDIWICMQGTGTFYPGFGEAVEITKGDIIFSERGQQHGMVNTGKEQFVFVGVAGPMPMDFISHEE</sequence>
<dbReference type="PANTHER" id="PTHR35848:SF6">
    <property type="entry name" value="CUPIN TYPE-2 DOMAIN-CONTAINING PROTEIN"/>
    <property type="match status" value="1"/>
</dbReference>
<dbReference type="PANTHER" id="PTHR35848">
    <property type="entry name" value="OXALATE-BINDING PROTEIN"/>
    <property type="match status" value="1"/>
</dbReference>